<dbReference type="EMBL" id="CANHGI010000001">
    <property type="protein sequence ID" value="CAI5440171.1"/>
    <property type="molecule type" value="Genomic_DNA"/>
</dbReference>
<dbReference type="InterPro" id="IPR000719">
    <property type="entry name" value="Prot_kinase_dom"/>
</dbReference>
<dbReference type="OrthoDB" id="5979581at2759"/>
<evidence type="ECO:0000256" key="1">
    <source>
        <dbReference type="PROSITE-ProRule" id="PRU10141"/>
    </source>
</evidence>
<dbReference type="PROSITE" id="PS50011">
    <property type="entry name" value="PROTEIN_KINASE_DOM"/>
    <property type="match status" value="1"/>
</dbReference>
<feature type="domain" description="Protein kinase" evidence="2">
    <location>
        <begin position="26"/>
        <end position="248"/>
    </location>
</feature>
<organism evidence="3 4">
    <name type="scientific">Caenorhabditis angaria</name>
    <dbReference type="NCBI Taxonomy" id="860376"/>
    <lineage>
        <taxon>Eukaryota</taxon>
        <taxon>Metazoa</taxon>
        <taxon>Ecdysozoa</taxon>
        <taxon>Nematoda</taxon>
        <taxon>Chromadorea</taxon>
        <taxon>Rhabditida</taxon>
        <taxon>Rhabditina</taxon>
        <taxon>Rhabditomorpha</taxon>
        <taxon>Rhabditoidea</taxon>
        <taxon>Rhabditidae</taxon>
        <taxon>Peloderinae</taxon>
        <taxon>Caenorhabditis</taxon>
    </lineage>
</organism>
<name>A0A9P1MXZ4_9PELO</name>
<evidence type="ECO:0000313" key="3">
    <source>
        <dbReference type="EMBL" id="CAI5440171.1"/>
    </source>
</evidence>
<dbReference type="GO" id="GO:0004672">
    <property type="term" value="F:protein kinase activity"/>
    <property type="evidence" value="ECO:0007669"/>
    <property type="project" value="InterPro"/>
</dbReference>
<dbReference type="SMART" id="SM00220">
    <property type="entry name" value="S_TKc"/>
    <property type="match status" value="1"/>
</dbReference>
<dbReference type="AlphaFoldDB" id="A0A9P1MXZ4"/>
<feature type="binding site" evidence="1">
    <location>
        <position position="53"/>
    </location>
    <ligand>
        <name>ATP</name>
        <dbReference type="ChEBI" id="CHEBI:30616"/>
    </ligand>
</feature>
<dbReference type="Proteomes" id="UP001152747">
    <property type="component" value="Unassembled WGS sequence"/>
</dbReference>
<comment type="caution">
    <text evidence="3">The sequence shown here is derived from an EMBL/GenBank/DDBJ whole genome shotgun (WGS) entry which is preliminary data.</text>
</comment>
<sequence>MMSAEDKDVRIPIEGDILATNTGESITLHQKLGNGAMGQVFLGKLNERHVAVKTEKKALGLIPLEVKLLLTAKREKFTHFCTLYGYGKVSRAYNFMIMSLLNSDLYQLRMELPNKIYSMNTTTKIAIQSLKAMEELHSIGYIHRDIKSSNFAPGRGRSSTIFIFDFGLSRRFVDGSNMKLSPRKNVGWRGTVRYASLNAHKQLDLARRDNIEKIRIDDNCELSYTGTVSVTSVAIMAEQGSNNISIPE</sequence>
<dbReference type="InterPro" id="IPR017441">
    <property type="entry name" value="Protein_kinase_ATP_BS"/>
</dbReference>
<dbReference type="Gene3D" id="1.10.510.10">
    <property type="entry name" value="Transferase(Phosphotransferase) domain 1"/>
    <property type="match status" value="1"/>
</dbReference>
<keyword evidence="1" id="KW-0547">Nucleotide-binding</keyword>
<keyword evidence="1" id="KW-0067">ATP-binding</keyword>
<protein>
    <recommendedName>
        <fullName evidence="2">Protein kinase domain-containing protein</fullName>
    </recommendedName>
</protein>
<dbReference type="GO" id="GO:0005524">
    <property type="term" value="F:ATP binding"/>
    <property type="evidence" value="ECO:0007669"/>
    <property type="project" value="UniProtKB-UniRule"/>
</dbReference>
<dbReference type="InterPro" id="IPR011009">
    <property type="entry name" value="Kinase-like_dom_sf"/>
</dbReference>
<accession>A0A9P1MXZ4</accession>
<dbReference type="InterPro" id="IPR050235">
    <property type="entry name" value="CK1_Ser-Thr_kinase"/>
</dbReference>
<gene>
    <name evidence="3" type="ORF">CAMP_LOCUS2808</name>
</gene>
<dbReference type="SUPFAM" id="SSF56112">
    <property type="entry name" value="Protein kinase-like (PK-like)"/>
    <property type="match status" value="1"/>
</dbReference>
<evidence type="ECO:0000313" key="4">
    <source>
        <dbReference type="Proteomes" id="UP001152747"/>
    </source>
</evidence>
<reference evidence="3" key="1">
    <citation type="submission" date="2022-11" db="EMBL/GenBank/DDBJ databases">
        <authorList>
            <person name="Kikuchi T."/>
        </authorList>
    </citation>
    <scope>NUCLEOTIDE SEQUENCE</scope>
    <source>
        <strain evidence="3">PS1010</strain>
    </source>
</reference>
<dbReference type="PANTHER" id="PTHR11909">
    <property type="entry name" value="CASEIN KINASE-RELATED"/>
    <property type="match status" value="1"/>
</dbReference>
<keyword evidence="4" id="KW-1185">Reference proteome</keyword>
<evidence type="ECO:0000259" key="2">
    <source>
        <dbReference type="PROSITE" id="PS50011"/>
    </source>
</evidence>
<dbReference type="PROSITE" id="PS00107">
    <property type="entry name" value="PROTEIN_KINASE_ATP"/>
    <property type="match status" value="1"/>
</dbReference>
<dbReference type="Pfam" id="PF00069">
    <property type="entry name" value="Pkinase"/>
    <property type="match status" value="1"/>
</dbReference>
<proteinExistence type="predicted"/>